<reference evidence="2" key="2">
    <citation type="submission" date="2020-05" db="UniProtKB">
        <authorList>
            <consortium name="EnsemblMetazoa"/>
        </authorList>
    </citation>
    <scope>IDENTIFICATION</scope>
    <source>
        <strain evidence="2">maculatus3</strain>
    </source>
</reference>
<keyword evidence="3" id="KW-1185">Reference proteome</keyword>
<organism evidence="2 3">
    <name type="scientific">Anopheles maculatus</name>
    <dbReference type="NCBI Taxonomy" id="74869"/>
    <lineage>
        <taxon>Eukaryota</taxon>
        <taxon>Metazoa</taxon>
        <taxon>Ecdysozoa</taxon>
        <taxon>Arthropoda</taxon>
        <taxon>Hexapoda</taxon>
        <taxon>Insecta</taxon>
        <taxon>Pterygota</taxon>
        <taxon>Neoptera</taxon>
        <taxon>Endopterygota</taxon>
        <taxon>Diptera</taxon>
        <taxon>Nematocera</taxon>
        <taxon>Culicoidea</taxon>
        <taxon>Culicidae</taxon>
        <taxon>Anophelinae</taxon>
        <taxon>Anopheles</taxon>
        <taxon>Anopheles maculatus group</taxon>
    </lineage>
</organism>
<evidence type="ECO:0000313" key="3">
    <source>
        <dbReference type="Proteomes" id="UP000075901"/>
    </source>
</evidence>
<feature type="region of interest" description="Disordered" evidence="1">
    <location>
        <begin position="1"/>
        <end position="23"/>
    </location>
</feature>
<dbReference type="Proteomes" id="UP000075901">
    <property type="component" value="Unassembled WGS sequence"/>
</dbReference>
<evidence type="ECO:0000313" key="2">
    <source>
        <dbReference type="EnsemblMetazoa" id="AMAM007477-PA"/>
    </source>
</evidence>
<sequence length="107" mass="12302">MNQEETKPLHGSEKPEEGGKDDGELAMLHLRKLFDEFINLKSTLTDTERDTKLYQMLPLYCNVASNGNQKKQTNSHGVQQPMSWEGQAAFCHHISQLLAKEIKRRYV</sequence>
<dbReference type="VEuPathDB" id="VectorBase:AMAM007477"/>
<proteinExistence type="predicted"/>
<evidence type="ECO:0000256" key="1">
    <source>
        <dbReference type="SAM" id="MobiDB-lite"/>
    </source>
</evidence>
<name>A0A182SII0_9DIPT</name>
<reference evidence="3" key="1">
    <citation type="submission" date="2013-09" db="EMBL/GenBank/DDBJ databases">
        <title>The Genome Sequence of Anopheles maculatus species B.</title>
        <authorList>
            <consortium name="The Broad Institute Genomics Platform"/>
            <person name="Neafsey D.E."/>
            <person name="Besansky N."/>
            <person name="Howell P."/>
            <person name="Walton C."/>
            <person name="Young S.K."/>
            <person name="Zeng Q."/>
            <person name="Gargeya S."/>
            <person name="Fitzgerald M."/>
            <person name="Haas B."/>
            <person name="Abouelleil A."/>
            <person name="Allen A.W."/>
            <person name="Alvarado L."/>
            <person name="Arachchi H.M."/>
            <person name="Berlin A.M."/>
            <person name="Chapman S.B."/>
            <person name="Gainer-Dewar J."/>
            <person name="Goldberg J."/>
            <person name="Griggs A."/>
            <person name="Gujja S."/>
            <person name="Hansen M."/>
            <person name="Howarth C."/>
            <person name="Imamovic A."/>
            <person name="Ireland A."/>
            <person name="Larimer J."/>
            <person name="McCowan C."/>
            <person name="Murphy C."/>
            <person name="Pearson M."/>
            <person name="Poon T.W."/>
            <person name="Priest M."/>
            <person name="Roberts A."/>
            <person name="Saif S."/>
            <person name="Shea T."/>
            <person name="Sisk P."/>
            <person name="Sykes S."/>
            <person name="Wortman J."/>
            <person name="Nusbaum C."/>
            <person name="Birren B."/>
        </authorList>
    </citation>
    <scope>NUCLEOTIDE SEQUENCE [LARGE SCALE GENOMIC DNA]</scope>
    <source>
        <strain evidence="3">maculatus3</strain>
    </source>
</reference>
<protein>
    <submittedName>
        <fullName evidence="2">Uncharacterized protein</fullName>
    </submittedName>
</protein>
<accession>A0A182SII0</accession>
<dbReference type="EnsemblMetazoa" id="AMAM007477-RA">
    <property type="protein sequence ID" value="AMAM007477-PA"/>
    <property type="gene ID" value="AMAM007477"/>
</dbReference>
<dbReference type="AlphaFoldDB" id="A0A182SII0"/>